<keyword evidence="4" id="KW-0238">DNA-binding</keyword>
<evidence type="ECO:0000256" key="1">
    <source>
        <dbReference type="ARBA" id="ARBA00010641"/>
    </source>
</evidence>
<dbReference type="InterPro" id="IPR039425">
    <property type="entry name" value="RNA_pol_sigma-70-like"/>
</dbReference>
<dbReference type="Gene3D" id="1.10.1740.10">
    <property type="match status" value="1"/>
</dbReference>
<evidence type="ECO:0000256" key="3">
    <source>
        <dbReference type="ARBA" id="ARBA00023082"/>
    </source>
</evidence>
<dbReference type="Proteomes" id="UP001341444">
    <property type="component" value="Unassembled WGS sequence"/>
</dbReference>
<proteinExistence type="inferred from homology"/>
<comment type="similarity">
    <text evidence="1">Belongs to the sigma-70 factor family. ECF subfamily.</text>
</comment>
<feature type="domain" description="RNA polymerase sigma-70 region 2" evidence="6">
    <location>
        <begin position="9"/>
        <end position="75"/>
    </location>
</feature>
<accession>A0ABU6MNS7</accession>
<evidence type="ECO:0000256" key="5">
    <source>
        <dbReference type="ARBA" id="ARBA00023163"/>
    </source>
</evidence>
<evidence type="ECO:0000256" key="4">
    <source>
        <dbReference type="ARBA" id="ARBA00023125"/>
    </source>
</evidence>
<dbReference type="PANTHER" id="PTHR43133:SF8">
    <property type="entry name" value="RNA POLYMERASE SIGMA FACTOR HI_1459-RELATED"/>
    <property type="match status" value="1"/>
</dbReference>
<dbReference type="InterPro" id="IPR014284">
    <property type="entry name" value="RNA_pol_sigma-70_dom"/>
</dbReference>
<dbReference type="InterPro" id="IPR036388">
    <property type="entry name" value="WH-like_DNA-bd_sf"/>
</dbReference>
<dbReference type="SUPFAM" id="SSF88659">
    <property type="entry name" value="Sigma3 and sigma4 domains of RNA polymerase sigma factors"/>
    <property type="match status" value="1"/>
</dbReference>
<keyword evidence="8" id="KW-1185">Reference proteome</keyword>
<dbReference type="InterPro" id="IPR007627">
    <property type="entry name" value="RNA_pol_sigma70_r2"/>
</dbReference>
<dbReference type="Pfam" id="PF04542">
    <property type="entry name" value="Sigma70_r2"/>
    <property type="match status" value="1"/>
</dbReference>
<evidence type="ECO:0000313" key="7">
    <source>
        <dbReference type="EMBL" id="MED1204690.1"/>
    </source>
</evidence>
<keyword evidence="5" id="KW-0804">Transcription</keyword>
<dbReference type="SUPFAM" id="SSF88946">
    <property type="entry name" value="Sigma2 domain of RNA polymerase sigma factors"/>
    <property type="match status" value="1"/>
</dbReference>
<comment type="caution">
    <text evidence="7">The sequence shown here is derived from an EMBL/GenBank/DDBJ whole genome shotgun (WGS) entry which is preliminary data.</text>
</comment>
<organism evidence="7 8">
    <name type="scientific">Heyndrickxia acidicola</name>
    <dbReference type="NCBI Taxonomy" id="209389"/>
    <lineage>
        <taxon>Bacteria</taxon>
        <taxon>Bacillati</taxon>
        <taxon>Bacillota</taxon>
        <taxon>Bacilli</taxon>
        <taxon>Bacillales</taxon>
        <taxon>Bacillaceae</taxon>
        <taxon>Heyndrickxia</taxon>
    </lineage>
</organism>
<keyword evidence="2" id="KW-0805">Transcription regulation</keyword>
<dbReference type="Gene3D" id="1.10.10.10">
    <property type="entry name" value="Winged helix-like DNA-binding domain superfamily/Winged helix DNA-binding domain"/>
    <property type="match status" value="1"/>
</dbReference>
<dbReference type="NCBIfam" id="TIGR02937">
    <property type="entry name" value="sigma70-ECF"/>
    <property type="match status" value="1"/>
</dbReference>
<protein>
    <submittedName>
        <fullName evidence="7">Sigma-70 family RNA polymerase sigma factor</fullName>
    </submittedName>
</protein>
<dbReference type="PANTHER" id="PTHR43133">
    <property type="entry name" value="RNA POLYMERASE ECF-TYPE SIGMA FACTO"/>
    <property type="match status" value="1"/>
</dbReference>
<sequence>MKAPFSEIAEQYQELIYHLINKLHIYRDKEEFYQTGLIALWEAYEKFDDQKAAFLSYAYALVRGRMLDLLKQKKRLEERNVYPDEEFWMHKENTSEETPLELDILHLYCIGMTEKQVKWTILTFYHGMSVKEIASLEQVTISAVKKWKRLALERIRQNIEQNRRDEPF</sequence>
<gene>
    <name evidence="7" type="ORF">P4T90_16715</name>
</gene>
<evidence type="ECO:0000313" key="8">
    <source>
        <dbReference type="Proteomes" id="UP001341444"/>
    </source>
</evidence>
<reference evidence="7 8" key="1">
    <citation type="submission" date="2023-03" db="EMBL/GenBank/DDBJ databases">
        <title>Bacillus Genome Sequencing.</title>
        <authorList>
            <person name="Dunlap C."/>
        </authorList>
    </citation>
    <scope>NUCLEOTIDE SEQUENCE [LARGE SCALE GENOMIC DNA]</scope>
    <source>
        <strain evidence="7 8">B-23453</strain>
    </source>
</reference>
<keyword evidence="3" id="KW-0731">Sigma factor</keyword>
<evidence type="ECO:0000256" key="2">
    <source>
        <dbReference type="ARBA" id="ARBA00023015"/>
    </source>
</evidence>
<dbReference type="InterPro" id="IPR013324">
    <property type="entry name" value="RNA_pol_sigma_r3/r4-like"/>
</dbReference>
<evidence type="ECO:0000259" key="6">
    <source>
        <dbReference type="Pfam" id="PF04542"/>
    </source>
</evidence>
<name>A0ABU6MNS7_9BACI</name>
<dbReference type="EMBL" id="JARMAB010000025">
    <property type="protein sequence ID" value="MED1204690.1"/>
    <property type="molecule type" value="Genomic_DNA"/>
</dbReference>
<dbReference type="RefSeq" id="WP_066268324.1">
    <property type="nucleotide sequence ID" value="NZ_JARMAB010000025.1"/>
</dbReference>
<dbReference type="InterPro" id="IPR013325">
    <property type="entry name" value="RNA_pol_sigma_r2"/>
</dbReference>